<feature type="chain" id="PRO_5034345258" evidence="1">
    <location>
        <begin position="18"/>
        <end position="100"/>
    </location>
</feature>
<evidence type="ECO:0000313" key="2">
    <source>
        <dbReference type="Ensembl" id="ENSNMLP00000040261.1"/>
    </source>
</evidence>
<name>A0A8C6UW66_9GOBI</name>
<keyword evidence="1" id="KW-0732">Signal</keyword>
<dbReference type="AlphaFoldDB" id="A0A8C6UW66"/>
<dbReference type="InterPro" id="IPR045860">
    <property type="entry name" value="Snake_toxin-like_sf"/>
</dbReference>
<dbReference type="Ensembl" id="ENSNMLT00000044793.1">
    <property type="protein sequence ID" value="ENSNMLP00000040261.1"/>
    <property type="gene ID" value="ENSNMLG00000024745.1"/>
</dbReference>
<dbReference type="SUPFAM" id="SSF57302">
    <property type="entry name" value="Snake toxin-like"/>
    <property type="match status" value="1"/>
</dbReference>
<proteinExistence type="predicted"/>
<accession>A0A8C6UW66</accession>
<organism evidence="2 3">
    <name type="scientific">Neogobius melanostomus</name>
    <name type="common">round goby</name>
    <dbReference type="NCBI Taxonomy" id="47308"/>
    <lineage>
        <taxon>Eukaryota</taxon>
        <taxon>Metazoa</taxon>
        <taxon>Chordata</taxon>
        <taxon>Craniata</taxon>
        <taxon>Vertebrata</taxon>
        <taxon>Euteleostomi</taxon>
        <taxon>Actinopterygii</taxon>
        <taxon>Neopterygii</taxon>
        <taxon>Teleostei</taxon>
        <taxon>Neoteleostei</taxon>
        <taxon>Acanthomorphata</taxon>
        <taxon>Gobiaria</taxon>
        <taxon>Gobiiformes</taxon>
        <taxon>Gobioidei</taxon>
        <taxon>Gobiidae</taxon>
        <taxon>Benthophilinae</taxon>
        <taxon>Neogobiini</taxon>
        <taxon>Neogobius</taxon>
    </lineage>
</organism>
<evidence type="ECO:0000256" key="1">
    <source>
        <dbReference type="SAM" id="SignalP"/>
    </source>
</evidence>
<evidence type="ECO:0000313" key="3">
    <source>
        <dbReference type="Proteomes" id="UP000694523"/>
    </source>
</evidence>
<sequence>MFVKAVILLVGLSTAYTLKCYNCAGKDCKETVVCPTVAGITLDRCSTVEVNGVVAKSCMISDSCIGPISCCSTDLCNSAVTTGPALALLLLSSTIFTLFL</sequence>
<feature type="signal peptide" evidence="1">
    <location>
        <begin position="1"/>
        <end position="17"/>
    </location>
</feature>
<keyword evidence="3" id="KW-1185">Reference proteome</keyword>
<reference evidence="2" key="2">
    <citation type="submission" date="2025-09" db="UniProtKB">
        <authorList>
            <consortium name="Ensembl"/>
        </authorList>
    </citation>
    <scope>IDENTIFICATION</scope>
</reference>
<protein>
    <submittedName>
        <fullName evidence="2">Uncharacterized protein</fullName>
    </submittedName>
</protein>
<reference evidence="2" key="1">
    <citation type="submission" date="2025-08" db="UniProtKB">
        <authorList>
            <consortium name="Ensembl"/>
        </authorList>
    </citation>
    <scope>IDENTIFICATION</scope>
</reference>
<dbReference type="Proteomes" id="UP000694523">
    <property type="component" value="Unplaced"/>
</dbReference>